<feature type="region of interest" description="Disordered" evidence="1">
    <location>
        <begin position="772"/>
        <end position="846"/>
    </location>
</feature>
<feature type="region of interest" description="Disordered" evidence="1">
    <location>
        <begin position="557"/>
        <end position="579"/>
    </location>
</feature>
<reference evidence="2" key="1">
    <citation type="submission" date="2014-11" db="EMBL/GenBank/DDBJ databases">
        <authorList>
            <person name="Otto D Thomas"/>
            <person name="Naeem Raeece"/>
        </authorList>
    </citation>
    <scope>NUCLEOTIDE SEQUENCE</scope>
</reference>
<dbReference type="EMBL" id="CDMZ01000377">
    <property type="protein sequence ID" value="CEM12949.1"/>
    <property type="molecule type" value="Genomic_DNA"/>
</dbReference>
<feature type="region of interest" description="Disordered" evidence="1">
    <location>
        <begin position="391"/>
        <end position="426"/>
    </location>
</feature>
<dbReference type="VEuPathDB" id="CryptoDB:Cvel_17047"/>
<feature type="compositionally biased region" description="Low complexity" evidence="1">
    <location>
        <begin position="557"/>
        <end position="576"/>
    </location>
</feature>
<feature type="compositionally biased region" description="Basic and acidic residues" evidence="1">
    <location>
        <begin position="817"/>
        <end position="836"/>
    </location>
</feature>
<organism evidence="2">
    <name type="scientific">Chromera velia CCMP2878</name>
    <dbReference type="NCBI Taxonomy" id="1169474"/>
    <lineage>
        <taxon>Eukaryota</taxon>
        <taxon>Sar</taxon>
        <taxon>Alveolata</taxon>
        <taxon>Colpodellida</taxon>
        <taxon>Chromeraceae</taxon>
        <taxon>Chromera</taxon>
    </lineage>
</organism>
<proteinExistence type="predicted"/>
<evidence type="ECO:0008006" key="3">
    <source>
        <dbReference type="Google" id="ProtNLM"/>
    </source>
</evidence>
<feature type="compositionally biased region" description="Polar residues" evidence="1">
    <location>
        <begin position="11"/>
        <end position="23"/>
    </location>
</feature>
<evidence type="ECO:0000313" key="2">
    <source>
        <dbReference type="EMBL" id="CEM12949.1"/>
    </source>
</evidence>
<name>A0A0G4FHG2_9ALVE</name>
<feature type="compositionally biased region" description="Basic and acidic residues" evidence="1">
    <location>
        <begin position="491"/>
        <end position="505"/>
    </location>
</feature>
<gene>
    <name evidence="2" type="ORF">Cvel_17047</name>
</gene>
<sequence>MADKNLLPVASKQQQQSDPCLQESQEEEAFRIANTFISGEPYKRPQLQRKSGSCPDIPDPEEFLEKQFSALCYRPSQGSQSQHQLKAKDSENPGETGQATGNAPGGSVDGVPTQPSAPLSVPTTPLPDGSVKLPDARPTVVISPRSSGAVGFLGTTLHDTVQVASDERGKSCVTYRPLSPSNRGGGGAWRGSRTAPPADFGSPPEETSGNGGPVRAKSHSPVLEPFQPVPLQQLEDAEIVDAENHCVKPECWSAQLEALVPRDQEGNLTSWGSRAHTHMRCPCSGEGEKEGDEEELEREPTCRPCVFAHTRGCRNGTRCLFCHFKHAPRKRVRVSKKKRAEARLAKQLALAAGDLTPAVSPLAGGAAAAGAAMAAAAAAVASSGAVSVYSGEGEAESEQPRRESTSIRGKSAPPSERPHAEGRKAANVTISVPSSTATGGPPRVLAGLALDELKLEAQRTAQARMAASAGLPESPMSAAGGGVGVAGAEGGDPREQEQENRRGSEKFGITPEMLQALAVALPPEGMQREGGSQKEMERERERLNFFRRAQAATYASALAHSPSPGLSPSAPASPLKGPGGESFFLGGAHPQTLHLPMDSSMQQQFSRGDLSPSLFISHPPGFTPAASTQVDPQMGPGEFFIPAASGSGFHNSSFLGAPFAPHGGVSSQLDSSAFQVSLPLLSPPLSASSGTVGTADAFQGQSVLALPTMPPHSPHNAAARNMSGPGLLTVGHGLHGASPAVLSPAHVHQAAQMAGLISSVLGSPIAATPYFLGGHQGHRTTSLPPARDEAGEGSGGTEPRAPAFPPAEGEGLNEEETQAKAPEDTRERERAQETRQGRAGGGRGDH</sequence>
<feature type="region of interest" description="Disordered" evidence="1">
    <location>
        <begin position="174"/>
        <end position="220"/>
    </location>
</feature>
<protein>
    <recommendedName>
        <fullName evidence="3">C3H1-type domain-containing protein</fullName>
    </recommendedName>
</protein>
<dbReference type="AlphaFoldDB" id="A0A0G4FHG2"/>
<evidence type="ECO:0000256" key="1">
    <source>
        <dbReference type="SAM" id="MobiDB-lite"/>
    </source>
</evidence>
<feature type="compositionally biased region" description="Polar residues" evidence="1">
    <location>
        <begin position="113"/>
        <end position="123"/>
    </location>
</feature>
<feature type="region of interest" description="Disordered" evidence="1">
    <location>
        <begin position="468"/>
        <end position="505"/>
    </location>
</feature>
<accession>A0A0G4FHG2</accession>
<feature type="compositionally biased region" description="Gly residues" evidence="1">
    <location>
        <begin position="479"/>
        <end position="490"/>
    </location>
</feature>
<feature type="region of interest" description="Disordered" evidence="1">
    <location>
        <begin position="1"/>
        <end position="135"/>
    </location>
</feature>